<dbReference type="InterPro" id="IPR032831">
    <property type="entry name" value="LptM_cons"/>
</dbReference>
<evidence type="ECO:0000256" key="1">
    <source>
        <dbReference type="ARBA" id="ARBA00004459"/>
    </source>
</evidence>
<evidence type="ECO:0008006" key="10">
    <source>
        <dbReference type="Google" id="ProtNLM"/>
    </source>
</evidence>
<comment type="caution">
    <text evidence="8">The sequence shown here is derived from an EMBL/GenBank/DDBJ whole genome shotgun (WGS) entry which is preliminary data.</text>
</comment>
<evidence type="ECO:0000256" key="4">
    <source>
        <dbReference type="ARBA" id="ARBA00023139"/>
    </source>
</evidence>
<accession>A0ABT3T8T3</accession>
<evidence type="ECO:0000313" key="9">
    <source>
        <dbReference type="Proteomes" id="UP001143304"/>
    </source>
</evidence>
<keyword evidence="3" id="KW-0472">Membrane</keyword>
<dbReference type="PROSITE" id="PS51257">
    <property type="entry name" value="PROKAR_LIPOPROTEIN"/>
    <property type="match status" value="1"/>
</dbReference>
<reference evidence="8" key="1">
    <citation type="submission" date="2019-02" db="EMBL/GenBank/DDBJ databases">
        <authorList>
            <person name="Li S.-H."/>
        </authorList>
    </citation>
    <scope>NUCLEOTIDE SEQUENCE</scope>
    <source>
        <strain evidence="8">IMCC11814</strain>
    </source>
</reference>
<evidence type="ECO:0000256" key="5">
    <source>
        <dbReference type="ARBA" id="ARBA00023237"/>
    </source>
</evidence>
<gene>
    <name evidence="8" type="ORF">EYC82_10990</name>
</gene>
<sequence length="52" mass="5472">MRLTITAPLIAVVIYFLTGCGQTGPLYMPKEETPKPPGAAAVESPNPLTKTS</sequence>
<dbReference type="RefSeq" id="WP_279249586.1">
    <property type="nucleotide sequence ID" value="NZ_SHNO01000001.1"/>
</dbReference>
<organism evidence="8 9">
    <name type="scientific">Candidatus Marimicrobium litorale</name>
    <dbReference type="NCBI Taxonomy" id="2518991"/>
    <lineage>
        <taxon>Bacteria</taxon>
        <taxon>Pseudomonadati</taxon>
        <taxon>Pseudomonadota</taxon>
        <taxon>Gammaproteobacteria</taxon>
        <taxon>Cellvibrionales</taxon>
        <taxon>Halieaceae</taxon>
        <taxon>Marimicrobium</taxon>
    </lineage>
</organism>
<evidence type="ECO:0000256" key="6">
    <source>
        <dbReference type="ARBA" id="ARBA00023288"/>
    </source>
</evidence>
<keyword evidence="9" id="KW-1185">Reference proteome</keyword>
<comment type="subcellular location">
    <subcellularLocation>
        <location evidence="1">Cell outer membrane</location>
        <topology evidence="1">Lipid-anchor</topology>
    </subcellularLocation>
</comment>
<dbReference type="NCBIfam" id="NF047847">
    <property type="entry name" value="SS_mature_LptM"/>
    <property type="match status" value="1"/>
</dbReference>
<feature type="region of interest" description="Disordered" evidence="7">
    <location>
        <begin position="27"/>
        <end position="52"/>
    </location>
</feature>
<evidence type="ECO:0000256" key="2">
    <source>
        <dbReference type="ARBA" id="ARBA00022729"/>
    </source>
</evidence>
<keyword evidence="4" id="KW-0564">Palmitate</keyword>
<evidence type="ECO:0000256" key="7">
    <source>
        <dbReference type="SAM" id="MobiDB-lite"/>
    </source>
</evidence>
<name>A0ABT3T8T3_9GAMM</name>
<dbReference type="Pfam" id="PF13627">
    <property type="entry name" value="LptM_cons"/>
    <property type="match status" value="1"/>
</dbReference>
<keyword evidence="5" id="KW-0998">Cell outer membrane</keyword>
<dbReference type="Proteomes" id="UP001143304">
    <property type="component" value="Unassembled WGS sequence"/>
</dbReference>
<proteinExistence type="predicted"/>
<keyword evidence="6" id="KW-0449">Lipoprotein</keyword>
<protein>
    <recommendedName>
        <fullName evidence="10">Lipoprotein</fullName>
    </recommendedName>
</protein>
<evidence type="ECO:0000313" key="8">
    <source>
        <dbReference type="EMBL" id="MCX2977879.1"/>
    </source>
</evidence>
<keyword evidence="2" id="KW-0732">Signal</keyword>
<evidence type="ECO:0000256" key="3">
    <source>
        <dbReference type="ARBA" id="ARBA00023136"/>
    </source>
</evidence>
<dbReference type="EMBL" id="SHNO01000001">
    <property type="protein sequence ID" value="MCX2977879.1"/>
    <property type="molecule type" value="Genomic_DNA"/>
</dbReference>